<reference evidence="2" key="1">
    <citation type="submission" date="2020-09" db="EMBL/GenBank/DDBJ databases">
        <title>Comparative genome analyses of four rice-infecting Rhizoctonia solani isolates reveal extensive enrichment of homogalacturonan modification genes.</title>
        <authorList>
            <person name="Lee D.-Y."/>
            <person name="Jeon J."/>
            <person name="Kim K.-T."/>
            <person name="Cheong K."/>
            <person name="Song H."/>
            <person name="Choi G."/>
            <person name="Ko J."/>
            <person name="Opiyo S.O."/>
            <person name="Zuo S."/>
            <person name="Madhav S."/>
            <person name="Lee Y.-H."/>
            <person name="Wang G.-L."/>
        </authorList>
    </citation>
    <scope>NUCLEOTIDE SEQUENCE</scope>
    <source>
        <strain evidence="2">AG1-IA B2</strain>
    </source>
</reference>
<feature type="compositionally biased region" description="Polar residues" evidence="1">
    <location>
        <begin position="442"/>
        <end position="458"/>
    </location>
</feature>
<feature type="compositionally biased region" description="Polar residues" evidence="1">
    <location>
        <begin position="525"/>
        <end position="552"/>
    </location>
</feature>
<feature type="region of interest" description="Disordered" evidence="1">
    <location>
        <begin position="424"/>
        <end position="552"/>
    </location>
</feature>
<sequence>MPQRRIISAESAQRFANQLAGTNYKLVLIEDKDEPSPGLEGTTAPNQPSTGPDYVPFKIKYCQRPSGTVGKGDFNLMHVLGMIQEEYNVMAQLTTHVLQETPGINMQVTITKQPSRRAVEAVKEKLARKRPEWHVFQDDDYWPLECFIYKALKASKEKFVRLNKKLKLAQDKANAHGDIEGEADAIEKRKKLAWQGVWLVQCSSSNSSKEQPAPEPMQELTLETAQQSILESTRSHELVQAQVAVDSGAEPQTSTDEYGWDKSNRPTSNEVDADVEEALQDLTNMSLCPPVDGDVSMAEAKFGWAYRIVFNELPANLSPKLALNFPQISNIYLKMLDSRPETSSSQPPAWLANTHSIASNAPNATLIPPSTKAQMRPLPPSSMPPVPQLDHAHIPTFVSDAVAGSIAKPVSSLSSKFLRIDQLEPGPSTIQIDDDEEEPFTDVSSGSESNQDLQTSLRASRRKLQPRTQARTQLQRWSWRIKVSTNQGNGKGKVNGGAERIARKNADTKGIGKTRSRRRDVAIRQASQGNDSKPASQPANSSSRTTRSMKTA</sequence>
<feature type="region of interest" description="Disordered" evidence="1">
    <location>
        <begin position="33"/>
        <end position="52"/>
    </location>
</feature>
<feature type="compositionally biased region" description="Polar residues" evidence="1">
    <location>
        <begin position="466"/>
        <end position="476"/>
    </location>
</feature>
<accession>A0A8H7I9D8</accession>
<organism evidence="2 3">
    <name type="scientific">Rhizoctonia solani</name>
    <dbReference type="NCBI Taxonomy" id="456999"/>
    <lineage>
        <taxon>Eukaryota</taxon>
        <taxon>Fungi</taxon>
        <taxon>Dikarya</taxon>
        <taxon>Basidiomycota</taxon>
        <taxon>Agaricomycotina</taxon>
        <taxon>Agaricomycetes</taxon>
        <taxon>Cantharellales</taxon>
        <taxon>Ceratobasidiaceae</taxon>
        <taxon>Rhizoctonia</taxon>
    </lineage>
</organism>
<feature type="region of interest" description="Disordered" evidence="1">
    <location>
        <begin position="243"/>
        <end position="269"/>
    </location>
</feature>
<evidence type="ECO:0000256" key="1">
    <source>
        <dbReference type="SAM" id="MobiDB-lite"/>
    </source>
</evidence>
<proteinExistence type="predicted"/>
<evidence type="ECO:0000313" key="3">
    <source>
        <dbReference type="Proteomes" id="UP000614334"/>
    </source>
</evidence>
<gene>
    <name evidence="2" type="ORF">RHS01_07455</name>
</gene>
<evidence type="ECO:0000313" key="2">
    <source>
        <dbReference type="EMBL" id="KAF8753026.1"/>
    </source>
</evidence>
<dbReference type="AlphaFoldDB" id="A0A8H7I9D8"/>
<comment type="caution">
    <text evidence="2">The sequence shown here is derived from an EMBL/GenBank/DDBJ whole genome shotgun (WGS) entry which is preliminary data.</text>
</comment>
<protein>
    <submittedName>
        <fullName evidence="2">Uncharacterized protein</fullName>
    </submittedName>
</protein>
<name>A0A8H7I9D8_9AGAM</name>
<dbReference type="Proteomes" id="UP000614334">
    <property type="component" value="Unassembled WGS sequence"/>
</dbReference>
<dbReference type="EMBL" id="JACYCF010000014">
    <property type="protein sequence ID" value="KAF8753026.1"/>
    <property type="molecule type" value="Genomic_DNA"/>
</dbReference>